<dbReference type="PRINTS" id="PR00505">
    <property type="entry name" value="D12N6MTFRASE"/>
</dbReference>
<evidence type="ECO:0000313" key="4">
    <source>
        <dbReference type="EMBL" id="SFS30582.1"/>
    </source>
</evidence>
<dbReference type="GO" id="GO:0043565">
    <property type="term" value="F:sequence-specific DNA binding"/>
    <property type="evidence" value="ECO:0007669"/>
    <property type="project" value="TreeGrafter"/>
</dbReference>
<dbReference type="OrthoDB" id="9805629at2"/>
<keyword evidence="1 4" id="KW-0489">Methyltransferase</keyword>
<evidence type="ECO:0000256" key="3">
    <source>
        <dbReference type="ARBA" id="ARBA00022691"/>
    </source>
</evidence>
<dbReference type="InterPro" id="IPR012327">
    <property type="entry name" value="MeTrfase_D12"/>
</dbReference>
<dbReference type="STRING" id="593133.SAMN04488006_0455"/>
<keyword evidence="2" id="KW-0808">Transferase</keyword>
<dbReference type="PANTHER" id="PTHR30481">
    <property type="entry name" value="DNA ADENINE METHYLASE"/>
    <property type="match status" value="1"/>
</dbReference>
<evidence type="ECO:0000313" key="5">
    <source>
        <dbReference type="Proteomes" id="UP000199312"/>
    </source>
</evidence>
<dbReference type="Proteomes" id="UP000199312">
    <property type="component" value="Unassembled WGS sequence"/>
</dbReference>
<dbReference type="GO" id="GO:0006298">
    <property type="term" value="P:mismatch repair"/>
    <property type="evidence" value="ECO:0007669"/>
    <property type="project" value="TreeGrafter"/>
</dbReference>
<gene>
    <name evidence="4" type="ORF">SAMN04488006_0455</name>
</gene>
<organism evidence="4 5">
    <name type="scientific">Lutibacter maritimus</name>
    <dbReference type="NCBI Taxonomy" id="593133"/>
    <lineage>
        <taxon>Bacteria</taxon>
        <taxon>Pseudomonadati</taxon>
        <taxon>Bacteroidota</taxon>
        <taxon>Flavobacteriia</taxon>
        <taxon>Flavobacteriales</taxon>
        <taxon>Flavobacteriaceae</taxon>
        <taxon>Lutibacter</taxon>
    </lineage>
</organism>
<dbReference type="GO" id="GO:1904047">
    <property type="term" value="F:S-adenosyl-L-methionine binding"/>
    <property type="evidence" value="ECO:0007669"/>
    <property type="project" value="TreeGrafter"/>
</dbReference>
<dbReference type="AlphaFoldDB" id="A0A1I6NRF7"/>
<dbReference type="Gene3D" id="3.40.50.150">
    <property type="entry name" value="Vaccinia Virus protein VP39"/>
    <property type="match status" value="2"/>
</dbReference>
<evidence type="ECO:0000256" key="2">
    <source>
        <dbReference type="ARBA" id="ARBA00022679"/>
    </source>
</evidence>
<keyword evidence="3" id="KW-0949">S-adenosyl-L-methionine</keyword>
<proteinExistence type="predicted"/>
<evidence type="ECO:0000256" key="1">
    <source>
        <dbReference type="ARBA" id="ARBA00022603"/>
    </source>
</evidence>
<dbReference type="GO" id="GO:0009307">
    <property type="term" value="P:DNA restriction-modification system"/>
    <property type="evidence" value="ECO:0007669"/>
    <property type="project" value="InterPro"/>
</dbReference>
<dbReference type="RefSeq" id="WP_090222118.1">
    <property type="nucleotide sequence ID" value="NZ_FOZP01000001.1"/>
</dbReference>
<accession>A0A1I6NRF7</accession>
<dbReference type="GO" id="GO:0032259">
    <property type="term" value="P:methylation"/>
    <property type="evidence" value="ECO:0007669"/>
    <property type="project" value="UniProtKB-KW"/>
</dbReference>
<dbReference type="EMBL" id="FOZP01000001">
    <property type="protein sequence ID" value="SFS30582.1"/>
    <property type="molecule type" value="Genomic_DNA"/>
</dbReference>
<keyword evidence="5" id="KW-1185">Reference proteome</keyword>
<dbReference type="SUPFAM" id="SSF53335">
    <property type="entry name" value="S-adenosyl-L-methionine-dependent methyltransferases"/>
    <property type="match status" value="1"/>
</dbReference>
<protein>
    <submittedName>
        <fullName evidence="4">DNA adenine methylase</fullName>
    </submittedName>
</protein>
<dbReference type="Pfam" id="PF02086">
    <property type="entry name" value="MethyltransfD12"/>
    <property type="match status" value="1"/>
</dbReference>
<reference evidence="5" key="1">
    <citation type="submission" date="2016-10" db="EMBL/GenBank/DDBJ databases">
        <authorList>
            <person name="Varghese N."/>
            <person name="Submissions S."/>
        </authorList>
    </citation>
    <scope>NUCLEOTIDE SEQUENCE [LARGE SCALE GENOMIC DNA]</scope>
    <source>
        <strain evidence="5">DSM 24450</strain>
    </source>
</reference>
<sequence length="258" mass="30247">MVLTRVGNKRKMKTQLQTYFPEHKMRIELFFGAGGSFFYLPAPKYAILNDFDDDVTNLYLVILNNKEELIKQIQLMPISESLIKHWKVNLEIDPMKKALRFLLLSNFTYLGKGDTLRLGLDNAKKILIKNIEPTFLKLQNVKLTTCDFRNVIPKISFSKKLITKDEAFVYLDPVYLGTQHYYKVPSWKTSDTEDCFKIMATSGINCAMSEFYNEQVLDFASDYKMNVIYLKERKNIKNRKQEILITNYSKHQIAFNFN</sequence>
<name>A0A1I6NRF7_9FLAO</name>
<dbReference type="InterPro" id="IPR029063">
    <property type="entry name" value="SAM-dependent_MTases_sf"/>
</dbReference>
<dbReference type="GO" id="GO:0009007">
    <property type="term" value="F:site-specific DNA-methyltransferase (adenine-specific) activity"/>
    <property type="evidence" value="ECO:0007669"/>
    <property type="project" value="UniProtKB-EC"/>
</dbReference>